<keyword evidence="3" id="KW-1003">Cell membrane</keyword>
<protein>
    <submittedName>
        <fullName evidence="8">Glucuronide transport protein</fullName>
    </submittedName>
</protein>
<evidence type="ECO:0000256" key="7">
    <source>
        <dbReference type="SAM" id="Phobius"/>
    </source>
</evidence>
<feature type="transmembrane region" description="Helical" evidence="7">
    <location>
        <begin position="81"/>
        <end position="98"/>
    </location>
</feature>
<evidence type="ECO:0000256" key="2">
    <source>
        <dbReference type="ARBA" id="ARBA00009617"/>
    </source>
</evidence>
<evidence type="ECO:0000256" key="3">
    <source>
        <dbReference type="ARBA" id="ARBA00022475"/>
    </source>
</evidence>
<keyword evidence="5 7" id="KW-1133">Transmembrane helix</keyword>
<dbReference type="InterPro" id="IPR036259">
    <property type="entry name" value="MFS_trans_sf"/>
</dbReference>
<dbReference type="GO" id="GO:0005886">
    <property type="term" value="C:plasma membrane"/>
    <property type="evidence" value="ECO:0007669"/>
    <property type="project" value="UniProtKB-SubCell"/>
</dbReference>
<gene>
    <name evidence="8" type="primary">uidB2</name>
    <name evidence="8" type="ORF">NCTC11112_05845</name>
</gene>
<evidence type="ECO:0000313" key="8">
    <source>
        <dbReference type="EMBL" id="STI46668.1"/>
    </source>
</evidence>
<name>A0A376S758_ECOLX</name>
<evidence type="ECO:0000313" key="9">
    <source>
        <dbReference type="Proteomes" id="UP000254817"/>
    </source>
</evidence>
<evidence type="ECO:0000256" key="4">
    <source>
        <dbReference type="ARBA" id="ARBA00022692"/>
    </source>
</evidence>
<evidence type="ECO:0000256" key="5">
    <source>
        <dbReference type="ARBA" id="ARBA00022989"/>
    </source>
</evidence>
<dbReference type="PROSITE" id="PS00872">
    <property type="entry name" value="NA_GALACTOSIDE_SYMP"/>
    <property type="match status" value="1"/>
</dbReference>
<dbReference type="EMBL" id="UGAW01000002">
    <property type="protein sequence ID" value="STI46668.1"/>
    <property type="molecule type" value="Genomic_DNA"/>
</dbReference>
<keyword evidence="4 7" id="KW-0812">Transmembrane</keyword>
<evidence type="ECO:0000256" key="6">
    <source>
        <dbReference type="ARBA" id="ARBA00023136"/>
    </source>
</evidence>
<dbReference type="Pfam" id="PF13347">
    <property type="entry name" value="MFS_2"/>
    <property type="match status" value="1"/>
</dbReference>
<proteinExistence type="inferred from homology"/>
<dbReference type="PANTHER" id="PTHR11328">
    <property type="entry name" value="MAJOR FACILITATOR SUPERFAMILY DOMAIN-CONTAINING PROTEIN"/>
    <property type="match status" value="1"/>
</dbReference>
<feature type="transmembrane region" description="Helical" evidence="7">
    <location>
        <begin position="41"/>
        <end position="60"/>
    </location>
</feature>
<dbReference type="SUPFAM" id="SSF103473">
    <property type="entry name" value="MFS general substrate transporter"/>
    <property type="match status" value="1"/>
</dbReference>
<dbReference type="AlphaFoldDB" id="A0A376S758"/>
<dbReference type="Gene3D" id="1.20.1250.20">
    <property type="entry name" value="MFS general substrate transporter like domains"/>
    <property type="match status" value="1"/>
</dbReference>
<organism evidence="8 9">
    <name type="scientific">Escherichia coli</name>
    <dbReference type="NCBI Taxonomy" id="562"/>
    <lineage>
        <taxon>Bacteria</taxon>
        <taxon>Pseudomonadati</taxon>
        <taxon>Pseudomonadota</taxon>
        <taxon>Gammaproteobacteria</taxon>
        <taxon>Enterobacterales</taxon>
        <taxon>Enterobacteriaceae</taxon>
        <taxon>Escherichia</taxon>
    </lineage>
</organism>
<dbReference type="InterPro" id="IPR039672">
    <property type="entry name" value="MFS_2"/>
</dbReference>
<dbReference type="PANTHER" id="PTHR11328:SF39">
    <property type="entry name" value="2,3-DIHYDROXYPROPANE-1-SULFONATE EXPORTER-RELATED"/>
    <property type="match status" value="1"/>
</dbReference>
<comment type="subcellular location">
    <subcellularLocation>
        <location evidence="1">Cell membrane</location>
        <topology evidence="1">Multi-pass membrane protein</topology>
    </subcellularLocation>
</comment>
<keyword evidence="6 7" id="KW-0472">Membrane</keyword>
<dbReference type="Proteomes" id="UP000254817">
    <property type="component" value="Unassembled WGS sequence"/>
</dbReference>
<sequence>MNQQLSWRTIVGYSLGDVANNFAFAMGALFLLSYYTDVAGVGAAAAGTMLLLVRVFDAFADVFAGRVVDSVNTRWGKFRPFLLFGTAPLMIFSVLYSGCRPTGAIAAK</sequence>
<evidence type="ECO:0000256" key="1">
    <source>
        <dbReference type="ARBA" id="ARBA00004651"/>
    </source>
</evidence>
<dbReference type="GO" id="GO:0015293">
    <property type="term" value="F:symporter activity"/>
    <property type="evidence" value="ECO:0007669"/>
    <property type="project" value="InterPro"/>
</dbReference>
<feature type="transmembrane region" description="Helical" evidence="7">
    <location>
        <begin position="12"/>
        <end position="35"/>
    </location>
</feature>
<accession>A0A376S758</accession>
<dbReference type="InterPro" id="IPR018043">
    <property type="entry name" value="Na/Gal_symport_CS"/>
</dbReference>
<comment type="similarity">
    <text evidence="2">Belongs to the sodium:galactoside symporter (TC 2.A.2) family.</text>
</comment>
<reference evidence="8 9" key="1">
    <citation type="submission" date="2018-06" db="EMBL/GenBank/DDBJ databases">
        <authorList>
            <consortium name="Pathogen Informatics"/>
            <person name="Doyle S."/>
        </authorList>
    </citation>
    <scope>NUCLEOTIDE SEQUENCE [LARGE SCALE GENOMIC DNA]</scope>
    <source>
        <strain evidence="8 9">NCTC11112</strain>
    </source>
</reference>
<dbReference type="GO" id="GO:0008643">
    <property type="term" value="P:carbohydrate transport"/>
    <property type="evidence" value="ECO:0007669"/>
    <property type="project" value="InterPro"/>
</dbReference>
<dbReference type="GO" id="GO:0006814">
    <property type="term" value="P:sodium ion transport"/>
    <property type="evidence" value="ECO:0007669"/>
    <property type="project" value="InterPro"/>
</dbReference>